<evidence type="ECO:0000256" key="3">
    <source>
        <dbReference type="ARBA" id="ARBA00022475"/>
    </source>
</evidence>
<dbReference type="SUPFAM" id="SSF161098">
    <property type="entry name" value="MetI-like"/>
    <property type="match status" value="1"/>
</dbReference>
<dbReference type="STRING" id="1437608.GCA_000771645_02339"/>
<keyword evidence="10" id="KW-1185">Reference proteome</keyword>
<feature type="transmembrane region" description="Helical" evidence="7">
    <location>
        <begin position="133"/>
        <end position="155"/>
    </location>
</feature>
<comment type="similarity">
    <text evidence="7">Belongs to the binding-protein-dependent transport system permease family.</text>
</comment>
<dbReference type="InterPro" id="IPR035906">
    <property type="entry name" value="MetI-like_sf"/>
</dbReference>
<reference evidence="9 10" key="1">
    <citation type="submission" date="2014-03" db="EMBL/GenBank/DDBJ databases">
        <title>Genomics of Bifidobacteria.</title>
        <authorList>
            <person name="Ventura M."/>
            <person name="Milani C."/>
            <person name="Lugli G.A."/>
        </authorList>
    </citation>
    <scope>NUCLEOTIDE SEQUENCE [LARGE SCALE GENOMIC DNA]</scope>
    <source>
        <strain evidence="9 10">DSM 23969</strain>
    </source>
</reference>
<feature type="transmembrane region" description="Helical" evidence="7">
    <location>
        <begin position="245"/>
        <end position="269"/>
    </location>
</feature>
<feature type="transmembrane region" description="Helical" evidence="7">
    <location>
        <begin position="180"/>
        <end position="199"/>
    </location>
</feature>
<dbReference type="eggNOG" id="COG0601">
    <property type="taxonomic scope" value="Bacteria"/>
</dbReference>
<proteinExistence type="inferred from homology"/>
<evidence type="ECO:0000256" key="1">
    <source>
        <dbReference type="ARBA" id="ARBA00004651"/>
    </source>
</evidence>
<dbReference type="RefSeq" id="WP_033493018.1">
    <property type="nucleotide sequence ID" value="NZ_JDUU01000006.1"/>
</dbReference>
<keyword evidence="5 7" id="KW-1133">Transmembrane helix</keyword>
<evidence type="ECO:0000256" key="4">
    <source>
        <dbReference type="ARBA" id="ARBA00022692"/>
    </source>
</evidence>
<gene>
    <name evidence="9" type="ORF">BBIA_0478</name>
</gene>
<dbReference type="CDD" id="cd06261">
    <property type="entry name" value="TM_PBP2"/>
    <property type="match status" value="1"/>
</dbReference>
<name>A0A087A1Z2_9BIFI</name>
<dbReference type="Gene3D" id="1.10.3720.10">
    <property type="entry name" value="MetI-like"/>
    <property type="match status" value="1"/>
</dbReference>
<feature type="domain" description="ABC transmembrane type-1" evidence="8">
    <location>
        <begin position="94"/>
        <end position="307"/>
    </location>
</feature>
<dbReference type="EMBL" id="JGYN01000004">
    <property type="protein sequence ID" value="KFI52792.1"/>
    <property type="molecule type" value="Genomic_DNA"/>
</dbReference>
<dbReference type="AlphaFoldDB" id="A0A087A1Z2"/>
<feature type="transmembrane region" description="Helical" evidence="7">
    <location>
        <begin position="96"/>
        <end position="121"/>
    </location>
</feature>
<dbReference type="GO" id="GO:0071916">
    <property type="term" value="F:dipeptide transmembrane transporter activity"/>
    <property type="evidence" value="ECO:0007669"/>
    <property type="project" value="TreeGrafter"/>
</dbReference>
<organism evidence="9 10">
    <name type="scientific">Bifidobacterium biavatii DSM 23969</name>
    <dbReference type="NCBI Taxonomy" id="1437608"/>
    <lineage>
        <taxon>Bacteria</taxon>
        <taxon>Bacillati</taxon>
        <taxon>Actinomycetota</taxon>
        <taxon>Actinomycetes</taxon>
        <taxon>Bifidobacteriales</taxon>
        <taxon>Bifidobacteriaceae</taxon>
        <taxon>Bifidobacterium</taxon>
    </lineage>
</organism>
<feature type="transmembrane region" description="Helical" evidence="7">
    <location>
        <begin position="289"/>
        <end position="306"/>
    </location>
</feature>
<evidence type="ECO:0000256" key="6">
    <source>
        <dbReference type="ARBA" id="ARBA00023136"/>
    </source>
</evidence>
<dbReference type="GO" id="GO:0005886">
    <property type="term" value="C:plasma membrane"/>
    <property type="evidence" value="ECO:0007669"/>
    <property type="project" value="UniProtKB-SubCell"/>
</dbReference>
<protein>
    <submittedName>
        <fullName evidence="9">ABC transporter permease</fullName>
    </submittedName>
</protein>
<sequence length="325" mass="33837">MRFIVRRLLLFVVALFGVSVVVFAALRILPGDVASVMAGLNSPASRVEALREQFGLNRPLVVQYADWAGGLLRGDFGTSILTGRSVTSLIASRASITFPLIVLGLLVAIMIGVPLGIAATLARSDAARTAFHVAGLIGGAIPALWGGLLLILLFARGTGLIGLFPSQGFPLDGWAAPGQAVWSLILPAFTVGIIVGASLMRYMRSALGDVAGSGRIDMAMACGMTRAQAVTGVGLRLAMPQLVSVIGLTFAEMITGVMVIENLFALPGIGSGLVTDVGNRDLIAVQSELFMLAAFFLLVGLVVDLLHRALDPRLATATDTTEVTA</sequence>
<accession>A0A087A1Z2</accession>
<evidence type="ECO:0000313" key="10">
    <source>
        <dbReference type="Proteomes" id="UP000029108"/>
    </source>
</evidence>
<evidence type="ECO:0000256" key="2">
    <source>
        <dbReference type="ARBA" id="ARBA00022448"/>
    </source>
</evidence>
<dbReference type="Pfam" id="PF00528">
    <property type="entry name" value="BPD_transp_1"/>
    <property type="match status" value="1"/>
</dbReference>
<dbReference type="Pfam" id="PF19300">
    <property type="entry name" value="BPD_transp_1_N"/>
    <property type="match status" value="1"/>
</dbReference>
<evidence type="ECO:0000259" key="8">
    <source>
        <dbReference type="PROSITE" id="PS50928"/>
    </source>
</evidence>
<dbReference type="PROSITE" id="PS50928">
    <property type="entry name" value="ABC_TM1"/>
    <property type="match status" value="1"/>
</dbReference>
<keyword evidence="6 7" id="KW-0472">Membrane</keyword>
<evidence type="ECO:0000256" key="7">
    <source>
        <dbReference type="RuleBase" id="RU363032"/>
    </source>
</evidence>
<keyword evidence="2 7" id="KW-0813">Transport</keyword>
<dbReference type="InterPro" id="IPR000515">
    <property type="entry name" value="MetI-like"/>
</dbReference>
<dbReference type="PANTHER" id="PTHR43163">
    <property type="entry name" value="DIPEPTIDE TRANSPORT SYSTEM PERMEASE PROTEIN DPPB-RELATED"/>
    <property type="match status" value="1"/>
</dbReference>
<evidence type="ECO:0000256" key="5">
    <source>
        <dbReference type="ARBA" id="ARBA00022989"/>
    </source>
</evidence>
<dbReference type="OrthoDB" id="9778910at2"/>
<keyword evidence="3" id="KW-1003">Cell membrane</keyword>
<keyword evidence="4 7" id="KW-0812">Transmembrane</keyword>
<comment type="caution">
    <text evidence="9">The sequence shown here is derived from an EMBL/GenBank/DDBJ whole genome shotgun (WGS) entry which is preliminary data.</text>
</comment>
<dbReference type="Proteomes" id="UP000029108">
    <property type="component" value="Unassembled WGS sequence"/>
</dbReference>
<comment type="subcellular location">
    <subcellularLocation>
        <location evidence="1 7">Cell membrane</location>
        <topology evidence="1 7">Multi-pass membrane protein</topology>
    </subcellularLocation>
</comment>
<dbReference type="PANTHER" id="PTHR43163:SF6">
    <property type="entry name" value="DIPEPTIDE TRANSPORT SYSTEM PERMEASE PROTEIN DPPB-RELATED"/>
    <property type="match status" value="1"/>
</dbReference>
<evidence type="ECO:0000313" key="9">
    <source>
        <dbReference type="EMBL" id="KFI52792.1"/>
    </source>
</evidence>
<dbReference type="InterPro" id="IPR045621">
    <property type="entry name" value="BPD_transp_1_N"/>
</dbReference>